<dbReference type="Proteomes" id="UP001324993">
    <property type="component" value="Chromosome"/>
</dbReference>
<proteinExistence type="predicted"/>
<accession>A0ABZ0RLK5</accession>
<name>A0ABZ0RLK5_9BACT</name>
<keyword evidence="2" id="KW-1185">Reference proteome</keyword>
<gene>
    <name evidence="1" type="ORF">SH580_21360</name>
</gene>
<reference evidence="1 2" key="1">
    <citation type="submission" date="2023-11" db="EMBL/GenBank/DDBJ databases">
        <title>Coraliomargarita sp. nov., isolated from marine algae.</title>
        <authorList>
            <person name="Lee J.K."/>
            <person name="Baek J.H."/>
            <person name="Kim J.M."/>
            <person name="Choi D.G."/>
            <person name="Jeon C.O."/>
        </authorList>
    </citation>
    <scope>NUCLEOTIDE SEQUENCE [LARGE SCALE GENOMIC DNA]</scope>
    <source>
        <strain evidence="1 2">J2-16</strain>
    </source>
</reference>
<evidence type="ECO:0000313" key="2">
    <source>
        <dbReference type="Proteomes" id="UP001324993"/>
    </source>
</evidence>
<dbReference type="EMBL" id="CP138858">
    <property type="protein sequence ID" value="WPJ95968.1"/>
    <property type="molecule type" value="Genomic_DNA"/>
</dbReference>
<protein>
    <submittedName>
        <fullName evidence="1">Uncharacterized protein</fullName>
    </submittedName>
</protein>
<dbReference type="RefSeq" id="WP_319832835.1">
    <property type="nucleotide sequence ID" value="NZ_CP138858.1"/>
</dbReference>
<organism evidence="1 2">
    <name type="scientific">Coraliomargarita algicola</name>
    <dbReference type="NCBI Taxonomy" id="3092156"/>
    <lineage>
        <taxon>Bacteria</taxon>
        <taxon>Pseudomonadati</taxon>
        <taxon>Verrucomicrobiota</taxon>
        <taxon>Opitutia</taxon>
        <taxon>Puniceicoccales</taxon>
        <taxon>Coraliomargaritaceae</taxon>
        <taxon>Coraliomargarita</taxon>
    </lineage>
</organism>
<evidence type="ECO:0000313" key="1">
    <source>
        <dbReference type="EMBL" id="WPJ95968.1"/>
    </source>
</evidence>
<sequence>MRKPDPKFKHIYAGKKFTKLANYGREAGEHLSEQSKQDRQYERFESWGYAKNYDDVMA</sequence>